<comment type="similarity">
    <text evidence="1">Belongs to the AHA1 family.</text>
</comment>
<dbReference type="RefSeq" id="WP_311512118.1">
    <property type="nucleotide sequence ID" value="NZ_JAVREP010000008.1"/>
</dbReference>
<evidence type="ECO:0000313" key="3">
    <source>
        <dbReference type="EMBL" id="MDT0329467.1"/>
    </source>
</evidence>
<keyword evidence="4" id="KW-1185">Reference proteome</keyword>
<dbReference type="Pfam" id="PF08327">
    <property type="entry name" value="AHSA1"/>
    <property type="match status" value="1"/>
</dbReference>
<dbReference type="Proteomes" id="UP001183390">
    <property type="component" value="Unassembled WGS sequence"/>
</dbReference>
<dbReference type="EMBL" id="JAVREP010000008">
    <property type="protein sequence ID" value="MDT0329467.1"/>
    <property type="molecule type" value="Genomic_DNA"/>
</dbReference>
<accession>A0ABU2MA32</accession>
<gene>
    <name evidence="3" type="ORF">RM479_13690</name>
</gene>
<organism evidence="3 4">
    <name type="scientific">Nocardiopsis lambiniae</name>
    <dbReference type="NCBI Taxonomy" id="3075539"/>
    <lineage>
        <taxon>Bacteria</taxon>
        <taxon>Bacillati</taxon>
        <taxon>Actinomycetota</taxon>
        <taxon>Actinomycetes</taxon>
        <taxon>Streptosporangiales</taxon>
        <taxon>Nocardiopsidaceae</taxon>
        <taxon>Nocardiopsis</taxon>
    </lineage>
</organism>
<evidence type="ECO:0000256" key="1">
    <source>
        <dbReference type="ARBA" id="ARBA00006817"/>
    </source>
</evidence>
<comment type="caution">
    <text evidence="3">The sequence shown here is derived from an EMBL/GenBank/DDBJ whole genome shotgun (WGS) entry which is preliminary data.</text>
</comment>
<evidence type="ECO:0000259" key="2">
    <source>
        <dbReference type="Pfam" id="PF08327"/>
    </source>
</evidence>
<name>A0ABU2MA32_9ACTN</name>
<dbReference type="Gene3D" id="3.30.530.20">
    <property type="match status" value="1"/>
</dbReference>
<evidence type="ECO:0000313" key="4">
    <source>
        <dbReference type="Proteomes" id="UP001183390"/>
    </source>
</evidence>
<proteinExistence type="inferred from homology"/>
<dbReference type="InterPro" id="IPR023393">
    <property type="entry name" value="START-like_dom_sf"/>
</dbReference>
<sequence>MTVPLSPVSMDVDVPARTLTLSFPFDTAPERVWSALTDLASVGAWLAPAVAEGTDRYVLTFDHEGHVHDKVFEVAECVPGRTLTGVLHDPGHADSVLSARIGKGTFTLTHTDVSEALVEGYSAGWPYYLGRLAGLVAEDDGATGSAS</sequence>
<dbReference type="SUPFAM" id="SSF55961">
    <property type="entry name" value="Bet v1-like"/>
    <property type="match status" value="1"/>
</dbReference>
<feature type="domain" description="Activator of Hsp90 ATPase homologue 1/2-like C-terminal" evidence="2">
    <location>
        <begin position="26"/>
        <end position="136"/>
    </location>
</feature>
<protein>
    <submittedName>
        <fullName evidence="3">SRPBCC domain-containing protein</fullName>
    </submittedName>
</protein>
<dbReference type="InterPro" id="IPR013538">
    <property type="entry name" value="ASHA1/2-like_C"/>
</dbReference>
<reference evidence="4" key="1">
    <citation type="submission" date="2023-07" db="EMBL/GenBank/DDBJ databases">
        <title>30 novel species of actinomycetes from the DSMZ collection.</title>
        <authorList>
            <person name="Nouioui I."/>
        </authorList>
    </citation>
    <scope>NUCLEOTIDE SEQUENCE [LARGE SCALE GENOMIC DNA]</scope>
    <source>
        <strain evidence="4">DSM 44743</strain>
    </source>
</reference>